<dbReference type="Gene3D" id="3.30.390.30">
    <property type="match status" value="1"/>
</dbReference>
<dbReference type="Gene3D" id="3.50.50.60">
    <property type="entry name" value="FAD/NAD(P)-binding domain"/>
    <property type="match status" value="2"/>
</dbReference>
<dbReference type="Pfam" id="PF07992">
    <property type="entry name" value="Pyr_redox_2"/>
    <property type="match status" value="1"/>
</dbReference>
<dbReference type="PRINTS" id="PR00411">
    <property type="entry name" value="PNDRDTASEI"/>
</dbReference>
<feature type="domain" description="NADH-rubredoxin oxidoreductase C-terminal" evidence="6">
    <location>
        <begin position="312"/>
        <end position="381"/>
    </location>
</feature>
<name>A0A7C3V573_9BACT</name>
<dbReference type="AlphaFoldDB" id="A0A7C3V573"/>
<evidence type="ECO:0000256" key="4">
    <source>
        <dbReference type="ARBA" id="ARBA00022827"/>
    </source>
</evidence>
<dbReference type="InterPro" id="IPR036188">
    <property type="entry name" value="FAD/NAD-bd_sf"/>
</dbReference>
<dbReference type="InterPro" id="IPR041575">
    <property type="entry name" value="Rubredoxin_C"/>
</dbReference>
<protein>
    <submittedName>
        <fullName evidence="7">NAD(P)/FAD-dependent oxidoreductase</fullName>
    </submittedName>
</protein>
<reference evidence="7" key="1">
    <citation type="journal article" date="2020" name="mSystems">
        <title>Genome- and Community-Level Interaction Insights into Carbon Utilization and Element Cycling Functions of Hydrothermarchaeota in Hydrothermal Sediment.</title>
        <authorList>
            <person name="Zhou Z."/>
            <person name="Liu Y."/>
            <person name="Xu W."/>
            <person name="Pan J."/>
            <person name="Luo Z.H."/>
            <person name="Li M."/>
        </authorList>
    </citation>
    <scope>NUCLEOTIDE SEQUENCE [LARGE SCALE GENOMIC DNA]</scope>
    <source>
        <strain evidence="7">SpSt-897</strain>
    </source>
</reference>
<dbReference type="EMBL" id="DTMF01000350">
    <property type="protein sequence ID" value="HGF35582.1"/>
    <property type="molecule type" value="Genomic_DNA"/>
</dbReference>
<evidence type="ECO:0000313" key="7">
    <source>
        <dbReference type="EMBL" id="HGF35582.1"/>
    </source>
</evidence>
<dbReference type="PANTHER" id="PTHR43429:SF3">
    <property type="entry name" value="NITRITE REDUCTASE [NAD(P)H]"/>
    <property type="match status" value="1"/>
</dbReference>
<dbReference type="InterPro" id="IPR016156">
    <property type="entry name" value="FAD/NAD-linked_Rdtase_dimer_sf"/>
</dbReference>
<dbReference type="Pfam" id="PF18267">
    <property type="entry name" value="Rubredoxin_C"/>
    <property type="match status" value="1"/>
</dbReference>
<keyword evidence="4" id="KW-0274">FAD</keyword>
<comment type="similarity">
    <text evidence="2">Belongs to the FAD-dependent oxidoreductase family.</text>
</comment>
<proteinExistence type="inferred from homology"/>
<dbReference type="GO" id="GO:0016491">
    <property type="term" value="F:oxidoreductase activity"/>
    <property type="evidence" value="ECO:0007669"/>
    <property type="project" value="InterPro"/>
</dbReference>
<comment type="cofactor">
    <cofactor evidence="1">
        <name>FAD</name>
        <dbReference type="ChEBI" id="CHEBI:57692"/>
    </cofactor>
</comment>
<dbReference type="PANTHER" id="PTHR43429">
    <property type="entry name" value="PYRIDINE NUCLEOTIDE-DISULFIDE OXIDOREDUCTASE DOMAIN-CONTAINING"/>
    <property type="match status" value="1"/>
</dbReference>
<evidence type="ECO:0000256" key="1">
    <source>
        <dbReference type="ARBA" id="ARBA00001974"/>
    </source>
</evidence>
<evidence type="ECO:0000259" key="5">
    <source>
        <dbReference type="Pfam" id="PF07992"/>
    </source>
</evidence>
<sequence length="402" mass="43958">MTTYLIIGNGAAGNAAAEAIRKYDQDGPIHIFSREKYPFYYVPALPEYLAGEREIHQFTLHDLDWYRKNRIDLHLETEIIRIDSEAKTTVTRAGKEYHYDKLLLATGGYSFLPPIKGADLDGVFTLRTYGDAERIRRKARESRRAVLIGGGLLGLEAGNGLRKAGLQVTVVEVFPRLLPRQMDVPGAAILQKQMEEMGFIFYLGAKTQAIIGEAGRLAVVLESGERLSADLVLVSAGVRPELTLAQALGLEIDKGVKVNDAMETSRPDIYAAGDLIEHRGKFYGIWPACLAQGAVAGAVMAGQDARYEGTVPANTLKVVGIDLMAAGDIDAESRLPSLVSKDEAQKTYRKLVIKDNAIVGTILLGDLRGSKEIQEAIRKKTDLSSLKPDLEKLGFDLSSLSR</sequence>
<comment type="caution">
    <text evidence="7">The sequence shown here is derived from an EMBL/GenBank/DDBJ whole genome shotgun (WGS) entry which is preliminary data.</text>
</comment>
<evidence type="ECO:0000256" key="2">
    <source>
        <dbReference type="ARBA" id="ARBA00006442"/>
    </source>
</evidence>
<keyword evidence="3" id="KW-0285">Flavoprotein</keyword>
<accession>A0A7C3V573</accession>
<dbReference type="SUPFAM" id="SSF51905">
    <property type="entry name" value="FAD/NAD(P)-binding domain"/>
    <property type="match status" value="2"/>
</dbReference>
<organism evidence="7">
    <name type="scientific">Desulfobacca acetoxidans</name>
    <dbReference type="NCBI Taxonomy" id="60893"/>
    <lineage>
        <taxon>Bacteria</taxon>
        <taxon>Pseudomonadati</taxon>
        <taxon>Thermodesulfobacteriota</taxon>
        <taxon>Desulfobaccia</taxon>
        <taxon>Desulfobaccales</taxon>
        <taxon>Desulfobaccaceae</taxon>
        <taxon>Desulfobacca</taxon>
    </lineage>
</organism>
<dbReference type="PRINTS" id="PR00368">
    <property type="entry name" value="FADPNR"/>
</dbReference>
<gene>
    <name evidence="7" type="ORF">ENW96_14580</name>
</gene>
<dbReference type="InterPro" id="IPR023753">
    <property type="entry name" value="FAD/NAD-binding_dom"/>
</dbReference>
<evidence type="ECO:0000259" key="6">
    <source>
        <dbReference type="Pfam" id="PF18267"/>
    </source>
</evidence>
<feature type="domain" description="FAD/NAD(P)-binding" evidence="5">
    <location>
        <begin position="4"/>
        <end position="280"/>
    </location>
</feature>
<evidence type="ECO:0000256" key="3">
    <source>
        <dbReference type="ARBA" id="ARBA00022630"/>
    </source>
</evidence>
<dbReference type="InterPro" id="IPR050260">
    <property type="entry name" value="FAD-bd_OxRdtase"/>
</dbReference>